<name>A0AAX4JFV4_9MICR</name>
<accession>A0AAX4JFV4</accession>
<protein>
    <recommendedName>
        <fullName evidence="5">Coilin</fullName>
    </recommendedName>
</protein>
<proteinExistence type="predicted"/>
<organism evidence="3 4">
    <name type="scientific">Vairimorpha necatrix</name>
    <dbReference type="NCBI Taxonomy" id="6039"/>
    <lineage>
        <taxon>Eukaryota</taxon>
        <taxon>Fungi</taxon>
        <taxon>Fungi incertae sedis</taxon>
        <taxon>Microsporidia</taxon>
        <taxon>Nosematidae</taxon>
        <taxon>Vairimorpha</taxon>
    </lineage>
</organism>
<sequence length="340" mass="39393">MTAPTFLKIITESNKRFILFINLDCTTKDLIKQVKYYFAHYFKISYTVKYVYTPDKFVIFDNVQIKTVFKDGDFCYIKGRESEQTSTDEKTKEQIEDDISHSNKRKKADSEGPMILGVGLKKSKLKSEKNPPIANKSILSENKTTLLADRQDLQKNKITLKEENLVLQKNKTTKHDNNLDVRNNETPTKTGKSIFNKIPIITDKSILQKNKTPPSAEKSDAQNNKIPVEIVKTDVQNITNIKIQSNKEKEESLTEIPEQQNIHRKKNNKDERNFNVKNGVDPNFVKEKVLTKVIEDKKETKDDSLFKLENINPIIKEKTKVELNGIKQIKKKKKINYEEL</sequence>
<dbReference type="AlphaFoldDB" id="A0AAX4JFV4"/>
<feature type="coiled-coil region" evidence="1">
    <location>
        <begin position="143"/>
        <end position="170"/>
    </location>
</feature>
<reference evidence="3" key="1">
    <citation type="journal article" date="2024" name="BMC Genomics">
        <title>Functional annotation of a divergent genome using sequence and structure-based similarity.</title>
        <authorList>
            <person name="Svedberg D."/>
            <person name="Winiger R.R."/>
            <person name="Berg A."/>
            <person name="Sharma H."/>
            <person name="Tellgren-Roth C."/>
            <person name="Debrunner-Vossbrinck B.A."/>
            <person name="Vossbrinck C.R."/>
            <person name="Barandun J."/>
        </authorList>
    </citation>
    <scope>NUCLEOTIDE SEQUENCE</scope>
    <source>
        <strain evidence="3">Illinois isolate</strain>
    </source>
</reference>
<feature type="region of interest" description="Disordered" evidence="2">
    <location>
        <begin position="85"/>
        <end position="110"/>
    </location>
</feature>
<dbReference type="EMBL" id="CP142736">
    <property type="protein sequence ID" value="WUR04854.1"/>
    <property type="molecule type" value="Genomic_DNA"/>
</dbReference>
<dbReference type="KEGG" id="vnx:VNE69_11024"/>
<evidence type="ECO:0000313" key="3">
    <source>
        <dbReference type="EMBL" id="WUR04854.1"/>
    </source>
</evidence>
<evidence type="ECO:0000256" key="2">
    <source>
        <dbReference type="SAM" id="MobiDB-lite"/>
    </source>
</evidence>
<feature type="compositionally biased region" description="Basic and acidic residues" evidence="2">
    <location>
        <begin position="85"/>
        <end position="101"/>
    </location>
</feature>
<dbReference type="RefSeq" id="XP_065330999.1">
    <property type="nucleotide sequence ID" value="XM_065474927.1"/>
</dbReference>
<keyword evidence="1" id="KW-0175">Coiled coil</keyword>
<evidence type="ECO:0000313" key="4">
    <source>
        <dbReference type="Proteomes" id="UP001334084"/>
    </source>
</evidence>
<dbReference type="Proteomes" id="UP001334084">
    <property type="component" value="Chromosome 11"/>
</dbReference>
<evidence type="ECO:0008006" key="5">
    <source>
        <dbReference type="Google" id="ProtNLM"/>
    </source>
</evidence>
<evidence type="ECO:0000256" key="1">
    <source>
        <dbReference type="SAM" id="Coils"/>
    </source>
</evidence>
<gene>
    <name evidence="3" type="ORF">VNE69_11024</name>
</gene>
<keyword evidence="4" id="KW-1185">Reference proteome</keyword>
<dbReference type="GeneID" id="90542698"/>